<dbReference type="EC" id="2.3.1.184" evidence="6"/>
<dbReference type="InterPro" id="IPR001690">
    <property type="entry name" value="Autoind_synthase"/>
</dbReference>
<dbReference type="GO" id="GO:0061579">
    <property type="term" value="F:N-acyl homoserine lactone synthase activity"/>
    <property type="evidence" value="ECO:0007669"/>
    <property type="project" value="UniProtKB-UniRule"/>
</dbReference>
<comment type="catalytic activity">
    <reaction evidence="6">
        <text>a fatty acyl-[ACP] + S-adenosyl-L-methionine = an N-acyl-L-homoserine lactone + S-methyl-5'-thioadenosine + holo-[ACP] + H(+)</text>
        <dbReference type="Rhea" id="RHEA:10096"/>
        <dbReference type="Rhea" id="RHEA-COMP:9685"/>
        <dbReference type="Rhea" id="RHEA-COMP:14125"/>
        <dbReference type="ChEBI" id="CHEBI:15378"/>
        <dbReference type="ChEBI" id="CHEBI:17509"/>
        <dbReference type="ChEBI" id="CHEBI:55474"/>
        <dbReference type="ChEBI" id="CHEBI:59789"/>
        <dbReference type="ChEBI" id="CHEBI:64479"/>
        <dbReference type="ChEBI" id="CHEBI:138651"/>
        <dbReference type="EC" id="2.3.1.184"/>
    </reaction>
</comment>
<keyword evidence="3 6" id="KW-0949">S-adenosyl-L-methionine</keyword>
<gene>
    <name evidence="7" type="ORF">SKP52_13890</name>
</gene>
<dbReference type="AlphaFoldDB" id="A0A0A7PI72"/>
<evidence type="ECO:0000256" key="6">
    <source>
        <dbReference type="RuleBase" id="RU361135"/>
    </source>
</evidence>
<keyword evidence="1 5" id="KW-0673">Quorum sensing</keyword>
<dbReference type="PANTHER" id="PTHR39322:SF1">
    <property type="entry name" value="ISOVALERYL-HOMOSERINE LACTONE SYNTHASE"/>
    <property type="match status" value="1"/>
</dbReference>
<dbReference type="OrthoDB" id="6169313at2"/>
<dbReference type="GO" id="GO:0007165">
    <property type="term" value="P:signal transduction"/>
    <property type="evidence" value="ECO:0007669"/>
    <property type="project" value="TreeGrafter"/>
</dbReference>
<dbReference type="HOGENOM" id="CLU_085711_3_0_5"/>
<accession>A0A0A7PI72</accession>
<dbReference type="RefSeq" id="WP_052208297.1">
    <property type="nucleotide sequence ID" value="NZ_CP009122.1"/>
</dbReference>
<evidence type="ECO:0000256" key="2">
    <source>
        <dbReference type="ARBA" id="ARBA00022679"/>
    </source>
</evidence>
<evidence type="ECO:0000313" key="7">
    <source>
        <dbReference type="EMBL" id="AJA09664.1"/>
    </source>
</evidence>
<evidence type="ECO:0000313" key="8">
    <source>
        <dbReference type="Proteomes" id="UP000030907"/>
    </source>
</evidence>
<keyword evidence="8" id="KW-1185">Reference proteome</keyword>
<evidence type="ECO:0000256" key="3">
    <source>
        <dbReference type="ARBA" id="ARBA00022691"/>
    </source>
</evidence>
<protein>
    <recommendedName>
        <fullName evidence="6">Acyl-homoserine-lactone synthase</fullName>
        <ecNumber evidence="6">2.3.1.184</ecNumber>
    </recommendedName>
    <alternativeName>
        <fullName evidence="6">Autoinducer synthesis protein</fullName>
    </alternativeName>
</protein>
<dbReference type="EMBL" id="CP009122">
    <property type="protein sequence ID" value="AJA09664.1"/>
    <property type="molecule type" value="Genomic_DNA"/>
</dbReference>
<keyword evidence="4 5" id="KW-0071">Autoinducer synthesis</keyword>
<dbReference type="Pfam" id="PF00765">
    <property type="entry name" value="Autoind_synth"/>
    <property type="match status" value="1"/>
</dbReference>
<reference evidence="7 8" key="1">
    <citation type="journal article" date="2015" name="Int. J. Syst. Evol. Microbiol.">
        <title>Description of Sphingopyxis fribergensis sp. nov. - a soil bacterium with the ability to degrade styrene and phenylacetic acid.</title>
        <authorList>
            <person name="Oelschlagel M."/>
            <person name="Ruckert C."/>
            <person name="Kalinowski J."/>
            <person name="Schmidt G."/>
            <person name="Schlomann M."/>
            <person name="Tischler D."/>
        </authorList>
    </citation>
    <scope>NUCLEOTIDE SEQUENCE [LARGE SCALE GENOMIC DNA]</scope>
    <source>
        <strain evidence="7 8">Kp5.2</strain>
    </source>
</reference>
<dbReference type="Proteomes" id="UP000030907">
    <property type="component" value="Chromosome"/>
</dbReference>
<evidence type="ECO:0000256" key="5">
    <source>
        <dbReference type="PROSITE-ProRule" id="PRU00533"/>
    </source>
</evidence>
<organism evidence="7 8">
    <name type="scientific">Sphingopyxis fribergensis</name>
    <dbReference type="NCBI Taxonomy" id="1515612"/>
    <lineage>
        <taxon>Bacteria</taxon>
        <taxon>Pseudomonadati</taxon>
        <taxon>Pseudomonadota</taxon>
        <taxon>Alphaproteobacteria</taxon>
        <taxon>Sphingomonadales</taxon>
        <taxon>Sphingomonadaceae</taxon>
        <taxon>Sphingopyxis</taxon>
    </lineage>
</organism>
<evidence type="ECO:0000256" key="4">
    <source>
        <dbReference type="ARBA" id="ARBA00022929"/>
    </source>
</evidence>
<dbReference type="PROSITE" id="PS51187">
    <property type="entry name" value="AUTOINDUCER_SYNTH_2"/>
    <property type="match status" value="1"/>
</dbReference>
<comment type="similarity">
    <text evidence="5 6">Belongs to the autoinducer synthase family.</text>
</comment>
<proteinExistence type="inferred from homology"/>
<sequence>MPTPTTRTPEVSENDVLRAMFAARKEVFVDLLKWDLPVLDGRFEIDQFDTPAAHYLILADEWGRHRASARLLPTDSSHLLGDLYPFLCDGPVPAGPNVREITRFCLDRNQTAGERRMARNQLVTALAEHALATGITDYTGVAEIGWLQQILQFGWLCRPLGRPLRQDGRTLAALHIQIDERTIDGLKRGGVFEPLTFALFGQQELVE</sequence>
<dbReference type="Gene3D" id="3.40.630.30">
    <property type="match status" value="1"/>
</dbReference>
<dbReference type="SUPFAM" id="SSF55729">
    <property type="entry name" value="Acyl-CoA N-acyltransferases (Nat)"/>
    <property type="match status" value="1"/>
</dbReference>
<dbReference type="STRING" id="1515612.SKP52_13890"/>
<dbReference type="PRINTS" id="PR01549">
    <property type="entry name" value="AUTOINDCRSYN"/>
</dbReference>
<name>A0A0A7PI72_9SPHN</name>
<dbReference type="InterPro" id="IPR016181">
    <property type="entry name" value="Acyl_CoA_acyltransferase"/>
</dbReference>
<dbReference type="KEGG" id="sphk:SKP52_13890"/>
<evidence type="ECO:0000256" key="1">
    <source>
        <dbReference type="ARBA" id="ARBA00022654"/>
    </source>
</evidence>
<keyword evidence="2 6" id="KW-0808">Transferase</keyword>
<dbReference type="PANTHER" id="PTHR39322">
    <property type="entry name" value="ACYL-HOMOSERINE-LACTONE SYNTHASE"/>
    <property type="match status" value="1"/>
</dbReference>
<dbReference type="GO" id="GO:0009372">
    <property type="term" value="P:quorum sensing"/>
    <property type="evidence" value="ECO:0007669"/>
    <property type="project" value="UniProtKB-UniRule"/>
</dbReference>